<proteinExistence type="predicted"/>
<dbReference type="AlphaFoldDB" id="A0A0K1RB36"/>
<dbReference type="SUPFAM" id="SSF52540">
    <property type="entry name" value="P-loop containing nucleoside triphosphate hydrolases"/>
    <property type="match status" value="1"/>
</dbReference>
<protein>
    <recommendedName>
        <fullName evidence="1">Orc1-like AAA ATPase domain-containing protein</fullName>
    </recommendedName>
</protein>
<dbReference type="InterPro" id="IPR041664">
    <property type="entry name" value="AAA_16"/>
</dbReference>
<dbReference type="InterPro" id="IPR027417">
    <property type="entry name" value="P-loop_NTPase"/>
</dbReference>
<evidence type="ECO:0000259" key="1">
    <source>
        <dbReference type="Pfam" id="PF13191"/>
    </source>
</evidence>
<evidence type="ECO:0000313" key="3">
    <source>
        <dbReference type="Proteomes" id="UP000060016"/>
    </source>
</evidence>
<keyword evidence="3" id="KW-1185">Reference proteome</keyword>
<name>A0A0K1RB36_9CORY</name>
<dbReference type="RefSeq" id="WP_083439751.1">
    <property type="nucleotide sequence ID" value="NZ_CP012342.1"/>
</dbReference>
<dbReference type="PANTHER" id="PTHR34301:SF8">
    <property type="entry name" value="ATPASE DOMAIN-CONTAINING PROTEIN"/>
    <property type="match status" value="1"/>
</dbReference>
<dbReference type="STRING" id="156976.AK829_04890"/>
<dbReference type="EMBL" id="CP012342">
    <property type="protein sequence ID" value="AKV58619.1"/>
    <property type="molecule type" value="Genomic_DNA"/>
</dbReference>
<gene>
    <name evidence="2" type="ORF">AK829_04890</name>
</gene>
<dbReference type="Gene3D" id="3.40.50.300">
    <property type="entry name" value="P-loop containing nucleotide triphosphate hydrolases"/>
    <property type="match status" value="1"/>
</dbReference>
<dbReference type="KEGG" id="crie:AK829_04890"/>
<reference evidence="2 3" key="1">
    <citation type="submission" date="2015-08" db="EMBL/GenBank/DDBJ databases">
        <authorList>
            <person name="Babu N.S."/>
            <person name="Beckwith C.J."/>
            <person name="Beseler K.G."/>
            <person name="Brison A."/>
            <person name="Carone J.V."/>
            <person name="Caskin T.P."/>
            <person name="Diamond M."/>
            <person name="Durham M.E."/>
            <person name="Foxe J.M."/>
            <person name="Go M."/>
            <person name="Henderson B.A."/>
            <person name="Jones I.B."/>
            <person name="McGettigan J.A."/>
            <person name="Micheletti S.J."/>
            <person name="Nasrallah M.E."/>
            <person name="Ortiz D."/>
            <person name="Piller C.R."/>
            <person name="Privatt S.R."/>
            <person name="Schneider S.L."/>
            <person name="Sharp S."/>
            <person name="Smith T.C."/>
            <person name="Stanton J.D."/>
            <person name="Ullery H.E."/>
            <person name="Wilson R.J."/>
            <person name="Serrano M.G."/>
            <person name="Buck G."/>
            <person name="Lee V."/>
            <person name="Wang Y."/>
            <person name="Carvalho R."/>
            <person name="Voegtly L."/>
            <person name="Shi R."/>
            <person name="Duckworth R."/>
            <person name="Johnson A."/>
            <person name="Loviza R."/>
            <person name="Walstead R."/>
            <person name="Shah Z."/>
            <person name="Kiflezghi M."/>
            <person name="Wade K."/>
            <person name="Ball S.L."/>
            <person name="Bradley K.W."/>
            <person name="Asai D.J."/>
            <person name="Bowman C.A."/>
            <person name="Russell D.A."/>
            <person name="Pope W.H."/>
            <person name="Jacobs-Sera D."/>
            <person name="Hendrix R.W."/>
            <person name="Hatfull G.F."/>
        </authorList>
    </citation>
    <scope>NUCLEOTIDE SEQUENCE [LARGE SCALE GENOMIC DNA]</scope>
    <source>
        <strain evidence="2 3">PUDD_83A45</strain>
    </source>
</reference>
<dbReference type="Proteomes" id="UP000060016">
    <property type="component" value="Chromosome"/>
</dbReference>
<dbReference type="PANTHER" id="PTHR34301">
    <property type="entry name" value="DNA-BINDING PROTEIN-RELATED"/>
    <property type="match status" value="1"/>
</dbReference>
<accession>A0A0K1RB36</accession>
<organism evidence="2 3">
    <name type="scientific">Corynebacterium riegelii</name>
    <dbReference type="NCBI Taxonomy" id="156976"/>
    <lineage>
        <taxon>Bacteria</taxon>
        <taxon>Bacillati</taxon>
        <taxon>Actinomycetota</taxon>
        <taxon>Actinomycetes</taxon>
        <taxon>Mycobacteriales</taxon>
        <taxon>Corynebacteriaceae</taxon>
        <taxon>Corynebacterium</taxon>
    </lineage>
</organism>
<dbReference type="Pfam" id="PF13191">
    <property type="entry name" value="AAA_16"/>
    <property type="match status" value="1"/>
</dbReference>
<sequence>MNPFTPTFGVSPSVVLGRESVVTRFSRSLDGSVGDPRRILLISGPRGIGKTITLNELEDAAAQHGWMVIRAHPYDLIGPLVNTIVPEAIQKVSQQDNGGRRITGISVAGIGSISTEQRNTPQPVPSLISVLNQLCDVVGDRSGVLITLDEVQSADPNELWELSSAIQDLRRDNRHIAFAAAGLPDGINSLLKHPGTTFLRRAQHVSLAPMTPQETIEILTSTAGEVHITLNSDALDKAAALTRGYPFLIQLLGFHLVEEVRSANRSIIEPFDVDAVTETVLDTLGQLVHGPALLGVPRSQTDYLTAMAEIQEDSSPVSTGQIAELLGKRPQDLTVVRQLLIERELLYSPRRGYLNFVIPHMAHHLLNSGTRDTGWD</sequence>
<dbReference type="PATRIC" id="fig|156976.3.peg.971"/>
<evidence type="ECO:0000313" key="2">
    <source>
        <dbReference type="EMBL" id="AKV58619.1"/>
    </source>
</evidence>
<feature type="domain" description="Orc1-like AAA ATPase" evidence="1">
    <location>
        <begin position="15"/>
        <end position="171"/>
    </location>
</feature>